<protein>
    <submittedName>
        <fullName evidence="2">Uncharacterized protein</fullName>
    </submittedName>
</protein>
<sequence length="109" mass="11586">MEKGKESQLFSSNNCKGPGVTAGPGGAAGGQRTPAATAVGICAILVFTTKIPIRTNKVPRYINSIKRRLLSVPPTRIPPPWKSSLTGDFANYLFFIARWIYVPPGAGGL</sequence>
<evidence type="ECO:0000256" key="1">
    <source>
        <dbReference type="SAM" id="MobiDB-lite"/>
    </source>
</evidence>
<feature type="region of interest" description="Disordered" evidence="1">
    <location>
        <begin position="1"/>
        <end position="33"/>
    </location>
</feature>
<proteinExistence type="predicted"/>
<organism evidence="2 3">
    <name type="scientific">Eumeta variegata</name>
    <name type="common">Bagworm moth</name>
    <name type="synonym">Eumeta japonica</name>
    <dbReference type="NCBI Taxonomy" id="151549"/>
    <lineage>
        <taxon>Eukaryota</taxon>
        <taxon>Metazoa</taxon>
        <taxon>Ecdysozoa</taxon>
        <taxon>Arthropoda</taxon>
        <taxon>Hexapoda</taxon>
        <taxon>Insecta</taxon>
        <taxon>Pterygota</taxon>
        <taxon>Neoptera</taxon>
        <taxon>Endopterygota</taxon>
        <taxon>Lepidoptera</taxon>
        <taxon>Glossata</taxon>
        <taxon>Ditrysia</taxon>
        <taxon>Tineoidea</taxon>
        <taxon>Psychidae</taxon>
        <taxon>Oiketicinae</taxon>
        <taxon>Eumeta</taxon>
    </lineage>
</organism>
<dbReference type="Proteomes" id="UP000299102">
    <property type="component" value="Unassembled WGS sequence"/>
</dbReference>
<gene>
    <name evidence="2" type="ORF">EVAR_46520_1</name>
</gene>
<evidence type="ECO:0000313" key="3">
    <source>
        <dbReference type="Proteomes" id="UP000299102"/>
    </source>
</evidence>
<dbReference type="AlphaFoldDB" id="A0A4C1WVR4"/>
<dbReference type="EMBL" id="BGZK01000640">
    <property type="protein sequence ID" value="GBP54154.1"/>
    <property type="molecule type" value="Genomic_DNA"/>
</dbReference>
<feature type="compositionally biased region" description="Gly residues" evidence="1">
    <location>
        <begin position="20"/>
        <end position="29"/>
    </location>
</feature>
<name>A0A4C1WVR4_EUMVA</name>
<reference evidence="2 3" key="1">
    <citation type="journal article" date="2019" name="Commun. Biol.">
        <title>The bagworm genome reveals a unique fibroin gene that provides high tensile strength.</title>
        <authorList>
            <person name="Kono N."/>
            <person name="Nakamura H."/>
            <person name="Ohtoshi R."/>
            <person name="Tomita M."/>
            <person name="Numata K."/>
            <person name="Arakawa K."/>
        </authorList>
    </citation>
    <scope>NUCLEOTIDE SEQUENCE [LARGE SCALE GENOMIC DNA]</scope>
</reference>
<comment type="caution">
    <text evidence="2">The sequence shown here is derived from an EMBL/GenBank/DDBJ whole genome shotgun (WGS) entry which is preliminary data.</text>
</comment>
<keyword evidence="3" id="KW-1185">Reference proteome</keyword>
<evidence type="ECO:0000313" key="2">
    <source>
        <dbReference type="EMBL" id="GBP54154.1"/>
    </source>
</evidence>
<accession>A0A4C1WVR4</accession>